<keyword evidence="6" id="KW-0804">Transcription</keyword>
<dbReference type="Pfam" id="PF04316">
    <property type="entry name" value="FlgM"/>
    <property type="match status" value="1"/>
</dbReference>
<dbReference type="EMBL" id="FPBX01000021">
    <property type="protein sequence ID" value="SFU79095.1"/>
    <property type="molecule type" value="Genomic_DNA"/>
</dbReference>
<keyword evidence="4" id="KW-1005">Bacterial flagellum biogenesis</keyword>
<dbReference type="NCBIfam" id="TIGR03824">
    <property type="entry name" value="FlgM_jcvi"/>
    <property type="match status" value="1"/>
</dbReference>
<evidence type="ECO:0000313" key="11">
    <source>
        <dbReference type="Proteomes" id="UP000183656"/>
    </source>
</evidence>
<dbReference type="OrthoDB" id="5298032at2"/>
<evidence type="ECO:0000313" key="10">
    <source>
        <dbReference type="EMBL" id="SFU79095.1"/>
    </source>
</evidence>
<dbReference type="STRING" id="343013.SAMN04489707_102148"/>
<protein>
    <recommendedName>
        <fullName evidence="2">Negative regulator of flagellin synthesis</fullName>
    </recommendedName>
    <alternativeName>
        <fullName evidence="8">Anti-sigma-28 factor</fullName>
    </alternativeName>
</protein>
<dbReference type="AlphaFoldDB" id="A0A1I7J1M6"/>
<dbReference type="Proteomes" id="UP000183656">
    <property type="component" value="Unassembled WGS sequence"/>
</dbReference>
<dbReference type="SUPFAM" id="SSF101498">
    <property type="entry name" value="Anti-sigma factor FlgM"/>
    <property type="match status" value="1"/>
</dbReference>
<evidence type="ECO:0000259" key="9">
    <source>
        <dbReference type="Pfam" id="PF04316"/>
    </source>
</evidence>
<dbReference type="InterPro" id="IPR035890">
    <property type="entry name" value="Anti-sigma-28_factor_FlgM_sf"/>
</dbReference>
<dbReference type="RefSeq" id="WP_054257329.1">
    <property type="nucleotide sequence ID" value="NZ_CYIG01000036.1"/>
</dbReference>
<proteinExistence type="inferred from homology"/>
<dbReference type="InterPro" id="IPR031316">
    <property type="entry name" value="FlgM_C"/>
</dbReference>
<comment type="function">
    <text evidence="7">Responsible for the coupling of flagellin expression to flagellar assembly by preventing expression of the flagellin genes when a component of the middle class of proteins is defective. It negatively regulates flagellar genes by inhibiting the activity of FliA by directly binding to FliA.</text>
</comment>
<organism evidence="10 11">
    <name type="scientific">Paenacidovorax caeni</name>
    <dbReference type="NCBI Taxonomy" id="343013"/>
    <lineage>
        <taxon>Bacteria</taxon>
        <taxon>Pseudomonadati</taxon>
        <taxon>Pseudomonadota</taxon>
        <taxon>Betaproteobacteria</taxon>
        <taxon>Burkholderiales</taxon>
        <taxon>Comamonadaceae</taxon>
        <taxon>Paenacidovorax</taxon>
    </lineage>
</organism>
<evidence type="ECO:0000256" key="2">
    <source>
        <dbReference type="ARBA" id="ARBA00017823"/>
    </source>
</evidence>
<dbReference type="InterPro" id="IPR007412">
    <property type="entry name" value="FlgM"/>
</dbReference>
<evidence type="ECO:0000256" key="4">
    <source>
        <dbReference type="ARBA" id="ARBA00022795"/>
    </source>
</evidence>
<evidence type="ECO:0000256" key="6">
    <source>
        <dbReference type="ARBA" id="ARBA00023163"/>
    </source>
</evidence>
<dbReference type="GO" id="GO:0045892">
    <property type="term" value="P:negative regulation of DNA-templated transcription"/>
    <property type="evidence" value="ECO:0007669"/>
    <property type="project" value="InterPro"/>
</dbReference>
<evidence type="ECO:0000256" key="8">
    <source>
        <dbReference type="ARBA" id="ARBA00030117"/>
    </source>
</evidence>
<comment type="similarity">
    <text evidence="1">Belongs to the FlgM family.</text>
</comment>
<evidence type="ECO:0000256" key="5">
    <source>
        <dbReference type="ARBA" id="ARBA00023015"/>
    </source>
</evidence>
<keyword evidence="5" id="KW-0805">Transcription regulation</keyword>
<evidence type="ECO:0000256" key="3">
    <source>
        <dbReference type="ARBA" id="ARBA00022491"/>
    </source>
</evidence>
<dbReference type="GO" id="GO:0044781">
    <property type="term" value="P:bacterial-type flagellum organization"/>
    <property type="evidence" value="ECO:0007669"/>
    <property type="project" value="UniProtKB-KW"/>
</dbReference>
<evidence type="ECO:0000256" key="7">
    <source>
        <dbReference type="ARBA" id="ARBA00024739"/>
    </source>
</evidence>
<reference evidence="10 11" key="1">
    <citation type="submission" date="2016-10" db="EMBL/GenBank/DDBJ databases">
        <authorList>
            <person name="de Groot N.N."/>
        </authorList>
    </citation>
    <scope>NUCLEOTIDE SEQUENCE [LARGE SCALE GENOMIC DNA]</scope>
    <source>
        <strain evidence="10 11">R-24608</strain>
    </source>
</reference>
<evidence type="ECO:0000256" key="1">
    <source>
        <dbReference type="ARBA" id="ARBA00005322"/>
    </source>
</evidence>
<keyword evidence="3" id="KW-0678">Repressor</keyword>
<gene>
    <name evidence="10" type="ORF">SAMN04489707_102148</name>
</gene>
<accession>A0A1I7J1M6</accession>
<name>A0A1I7J1M6_9BURK</name>
<sequence>MKIGQHPEVANALSQPAKQQAKAAAPAAQAVAQSTVATSNGAPVTFSNATRSLDSAARAQGDFDAGKVKAMREAIQNGTFKVNPEAIADKMLANAQEVFARVHN</sequence>
<feature type="domain" description="Anti-sigma-28 factor FlgM C-terminal" evidence="9">
    <location>
        <begin position="44"/>
        <end position="92"/>
    </location>
</feature>
<keyword evidence="11" id="KW-1185">Reference proteome</keyword>